<dbReference type="InterPro" id="IPR007372">
    <property type="entry name" value="Lipid/polyisoprenoid-bd_YceI"/>
</dbReference>
<dbReference type="PANTHER" id="PTHR34406">
    <property type="entry name" value="PROTEIN YCEI"/>
    <property type="match status" value="1"/>
</dbReference>
<proteinExistence type="inferred from homology"/>
<dbReference type="InterPro" id="IPR036761">
    <property type="entry name" value="TTHA0802/YceI-like_sf"/>
</dbReference>
<dbReference type="Pfam" id="PF04264">
    <property type="entry name" value="YceI"/>
    <property type="match status" value="1"/>
</dbReference>
<dbReference type="PANTHER" id="PTHR34406:SF1">
    <property type="entry name" value="PROTEIN YCEI"/>
    <property type="match status" value="1"/>
</dbReference>
<dbReference type="EMBL" id="JBHTIS010001779">
    <property type="protein sequence ID" value="MFD1048759.1"/>
    <property type="molecule type" value="Genomic_DNA"/>
</dbReference>
<comment type="caution">
    <text evidence="3">The sequence shown here is derived from an EMBL/GenBank/DDBJ whole genome shotgun (WGS) entry which is preliminary data.</text>
</comment>
<dbReference type="SMART" id="SM00867">
    <property type="entry name" value="YceI"/>
    <property type="match status" value="1"/>
</dbReference>
<dbReference type="Proteomes" id="UP001597045">
    <property type="component" value="Unassembled WGS sequence"/>
</dbReference>
<evidence type="ECO:0000259" key="2">
    <source>
        <dbReference type="SMART" id="SM00867"/>
    </source>
</evidence>
<accession>A0ABW3MHV2</accession>
<feature type="domain" description="Lipid/polyisoprenoid-binding YceI-like" evidence="2">
    <location>
        <begin position="10"/>
        <end position="176"/>
    </location>
</feature>
<sequence length="181" mass="19203">MTIPGYRVGTWTAEPLGSAVTFSVRHFMISKAHGRFTDFDVKITTAEDPLESSVTATIDLASVNTGVAARDKHLLSADYFDIASYPTMTYASTGLRRDGSTWLVDGSLTLHGVTLPVPLAMELNGFGPDPFGGQRAGFSATAEISRRDFGIDLMVPMAGGFVVGDVVSIGLEIQAVLDVDA</sequence>
<comment type="similarity">
    <text evidence="1">Belongs to the UPF0312 family.</text>
</comment>
<name>A0ABW3MHV2_9PSEU</name>
<evidence type="ECO:0000313" key="3">
    <source>
        <dbReference type="EMBL" id="MFD1048759.1"/>
    </source>
</evidence>
<dbReference type="Gene3D" id="2.40.128.110">
    <property type="entry name" value="Lipid/polyisoprenoid-binding, YceI-like"/>
    <property type="match status" value="1"/>
</dbReference>
<organism evidence="3 4">
    <name type="scientific">Kibdelosporangium lantanae</name>
    <dbReference type="NCBI Taxonomy" id="1497396"/>
    <lineage>
        <taxon>Bacteria</taxon>
        <taxon>Bacillati</taxon>
        <taxon>Actinomycetota</taxon>
        <taxon>Actinomycetes</taxon>
        <taxon>Pseudonocardiales</taxon>
        <taxon>Pseudonocardiaceae</taxon>
        <taxon>Kibdelosporangium</taxon>
    </lineage>
</organism>
<protein>
    <submittedName>
        <fullName evidence="3">YceI family protein</fullName>
    </submittedName>
</protein>
<keyword evidence="4" id="KW-1185">Reference proteome</keyword>
<reference evidence="4" key="1">
    <citation type="journal article" date="2019" name="Int. J. Syst. Evol. Microbiol.">
        <title>The Global Catalogue of Microorganisms (GCM) 10K type strain sequencing project: providing services to taxonomists for standard genome sequencing and annotation.</title>
        <authorList>
            <consortium name="The Broad Institute Genomics Platform"/>
            <consortium name="The Broad Institute Genome Sequencing Center for Infectious Disease"/>
            <person name="Wu L."/>
            <person name="Ma J."/>
        </authorList>
    </citation>
    <scope>NUCLEOTIDE SEQUENCE [LARGE SCALE GENOMIC DNA]</scope>
    <source>
        <strain evidence="4">JCM 31486</strain>
    </source>
</reference>
<evidence type="ECO:0000256" key="1">
    <source>
        <dbReference type="ARBA" id="ARBA00008812"/>
    </source>
</evidence>
<dbReference type="SUPFAM" id="SSF101874">
    <property type="entry name" value="YceI-like"/>
    <property type="match status" value="1"/>
</dbReference>
<gene>
    <name evidence="3" type="ORF">ACFQ1S_26120</name>
</gene>
<evidence type="ECO:0000313" key="4">
    <source>
        <dbReference type="Proteomes" id="UP001597045"/>
    </source>
</evidence>